<dbReference type="EMBL" id="JBHUEQ010000015">
    <property type="protein sequence ID" value="MFD1745587.1"/>
    <property type="molecule type" value="Genomic_DNA"/>
</dbReference>
<reference evidence="2" key="1">
    <citation type="journal article" date="2019" name="Int. J. Syst. Evol. Microbiol.">
        <title>The Global Catalogue of Microorganisms (GCM) 10K type strain sequencing project: providing services to taxonomists for standard genome sequencing and annotation.</title>
        <authorList>
            <consortium name="The Broad Institute Genomics Platform"/>
            <consortium name="The Broad Institute Genome Sequencing Center for Infectious Disease"/>
            <person name="Wu L."/>
            <person name="Ma J."/>
        </authorList>
    </citation>
    <scope>NUCLEOTIDE SEQUENCE [LARGE SCALE GENOMIC DNA]</scope>
    <source>
        <strain evidence="2">CG52</strain>
    </source>
</reference>
<accession>A0ABW4M377</accession>
<keyword evidence="2" id="KW-1185">Reference proteome</keyword>
<sequence length="209" mass="22256">MSIQTSIRGRSEEKGRSHVSGKQSLKFLPLALLAILAGCNSATPTGGLSLGESASQTAQPVTPVVQAYCPQVVMLEQTAIRNAYAGNAKDDQNKLLYRASLSEATRACTANDTTLTIHVQAQGRVVLGPAGKPGRITVPINVQVLDDDKVIYSQTTNTTVDVPPEGVTQFLFDKADVSIPNQMGGVSRFTRVRIGFEDASVKKSGRRKG</sequence>
<protein>
    <submittedName>
        <fullName evidence="1">PilZ domain-containing protein</fullName>
    </submittedName>
</protein>
<proteinExistence type="predicted"/>
<gene>
    <name evidence="1" type="ORF">ACFSE1_08960</name>
</gene>
<dbReference type="Proteomes" id="UP001597322">
    <property type="component" value="Unassembled WGS sequence"/>
</dbReference>
<organism evidence="1 2">
    <name type="scientific">Rhizobium helianthi</name>
    <dbReference type="NCBI Taxonomy" id="1132695"/>
    <lineage>
        <taxon>Bacteria</taxon>
        <taxon>Pseudomonadati</taxon>
        <taxon>Pseudomonadota</taxon>
        <taxon>Alphaproteobacteria</taxon>
        <taxon>Hyphomicrobiales</taxon>
        <taxon>Rhizobiaceae</taxon>
        <taxon>Rhizobium/Agrobacterium group</taxon>
        <taxon>Rhizobium</taxon>
    </lineage>
</organism>
<dbReference type="RefSeq" id="WP_377399528.1">
    <property type="nucleotide sequence ID" value="NZ_JBHUEQ010000015.1"/>
</dbReference>
<comment type="caution">
    <text evidence="1">The sequence shown here is derived from an EMBL/GenBank/DDBJ whole genome shotgun (WGS) entry which is preliminary data.</text>
</comment>
<evidence type="ECO:0000313" key="2">
    <source>
        <dbReference type="Proteomes" id="UP001597322"/>
    </source>
</evidence>
<name>A0ABW4M377_9HYPH</name>
<evidence type="ECO:0000313" key="1">
    <source>
        <dbReference type="EMBL" id="MFD1745587.1"/>
    </source>
</evidence>